<dbReference type="AlphaFoldDB" id="A0ABD1E1C6"/>
<dbReference type="Gene3D" id="3.10.450.50">
    <property type="match status" value="1"/>
</dbReference>
<keyword evidence="4" id="KW-1185">Reference proteome</keyword>
<sequence length="134" mass="15557">MSDLGNTLEKYITLIKTKIKKKKNRKPITLTTLNPIMLNIYCRISFMIFKRIQLQGVPKIIEKFNSLKFQKINRIITAVDSQPMFDGGVLINVLGRLQTDEDLPHAYMQTFVLKPIEGSFVVQHIFRLVLYDTI</sequence>
<keyword evidence="1" id="KW-0963">Cytoplasm</keyword>
<dbReference type="InterPro" id="IPR002075">
    <property type="entry name" value="NTF2_dom"/>
</dbReference>
<dbReference type="SUPFAM" id="SSF54427">
    <property type="entry name" value="NTF2-like"/>
    <property type="match status" value="1"/>
</dbReference>
<dbReference type="GO" id="GO:0015031">
    <property type="term" value="P:protein transport"/>
    <property type="evidence" value="ECO:0007669"/>
    <property type="project" value="UniProtKB-KW"/>
</dbReference>
<dbReference type="CDD" id="cd00780">
    <property type="entry name" value="NTF2"/>
    <property type="match status" value="1"/>
</dbReference>
<dbReference type="Proteomes" id="UP001566132">
    <property type="component" value="Unassembled WGS sequence"/>
</dbReference>
<dbReference type="EMBL" id="JBDJPC010000014">
    <property type="protein sequence ID" value="KAL1488487.1"/>
    <property type="molecule type" value="Genomic_DNA"/>
</dbReference>
<keyword evidence="1" id="KW-0813">Transport</keyword>
<keyword evidence="1" id="KW-0539">Nucleus</keyword>
<comment type="caution">
    <text evidence="3">The sequence shown here is derived from an EMBL/GenBank/DDBJ whole genome shotgun (WGS) entry which is preliminary data.</text>
</comment>
<comment type="function">
    <text evidence="1">Has a role in nuclear-cytoplasmic transport of proteins and mRNAs.</text>
</comment>
<keyword evidence="1" id="KW-0653">Protein transport</keyword>
<dbReference type="PANTHER" id="PTHR12612">
    <property type="entry name" value="NUCLEAR TRANSPORT FACTOR 2"/>
    <property type="match status" value="1"/>
</dbReference>
<dbReference type="GO" id="GO:0006913">
    <property type="term" value="P:nucleocytoplasmic transport"/>
    <property type="evidence" value="ECO:0007669"/>
    <property type="project" value="UniProtKB-UniRule"/>
</dbReference>
<dbReference type="InterPro" id="IPR032710">
    <property type="entry name" value="NTF2-like_dom_sf"/>
</dbReference>
<organism evidence="3 4">
    <name type="scientific">Hypothenemus hampei</name>
    <name type="common">Coffee berry borer</name>
    <dbReference type="NCBI Taxonomy" id="57062"/>
    <lineage>
        <taxon>Eukaryota</taxon>
        <taxon>Metazoa</taxon>
        <taxon>Ecdysozoa</taxon>
        <taxon>Arthropoda</taxon>
        <taxon>Hexapoda</taxon>
        <taxon>Insecta</taxon>
        <taxon>Pterygota</taxon>
        <taxon>Neoptera</taxon>
        <taxon>Endopterygota</taxon>
        <taxon>Coleoptera</taxon>
        <taxon>Polyphaga</taxon>
        <taxon>Cucujiformia</taxon>
        <taxon>Curculionidae</taxon>
        <taxon>Scolytinae</taxon>
        <taxon>Hypothenemus</taxon>
    </lineage>
</organism>
<gene>
    <name evidence="3" type="ORF">ABEB36_014954</name>
</gene>
<comment type="subcellular location">
    <subcellularLocation>
        <location evidence="1">Cytoplasm</location>
    </subcellularLocation>
    <subcellularLocation>
        <location evidence="1">Nucleus</location>
    </subcellularLocation>
</comment>
<protein>
    <recommendedName>
        <fullName evidence="1">NTF2-related export protein</fullName>
    </recommendedName>
</protein>
<dbReference type="GO" id="GO:0005634">
    <property type="term" value="C:nucleus"/>
    <property type="evidence" value="ECO:0007669"/>
    <property type="project" value="UniProtKB-SubCell"/>
</dbReference>
<dbReference type="GO" id="GO:0051028">
    <property type="term" value="P:mRNA transport"/>
    <property type="evidence" value="ECO:0007669"/>
    <property type="project" value="UniProtKB-UniRule"/>
</dbReference>
<dbReference type="InterPro" id="IPR045875">
    <property type="entry name" value="NTF2"/>
</dbReference>
<evidence type="ECO:0000259" key="2">
    <source>
        <dbReference type="PROSITE" id="PS50177"/>
    </source>
</evidence>
<evidence type="ECO:0000313" key="3">
    <source>
        <dbReference type="EMBL" id="KAL1488487.1"/>
    </source>
</evidence>
<dbReference type="GO" id="GO:0005737">
    <property type="term" value="C:cytoplasm"/>
    <property type="evidence" value="ECO:0007669"/>
    <property type="project" value="UniProtKB-SubCell"/>
</dbReference>
<dbReference type="PROSITE" id="PS50177">
    <property type="entry name" value="NTF2_DOMAIN"/>
    <property type="match status" value="1"/>
</dbReference>
<feature type="domain" description="NTF2" evidence="2">
    <location>
        <begin position="8"/>
        <end position="128"/>
    </location>
</feature>
<dbReference type="Pfam" id="PF02136">
    <property type="entry name" value="NTF2"/>
    <property type="match status" value="1"/>
</dbReference>
<evidence type="ECO:0000313" key="4">
    <source>
        <dbReference type="Proteomes" id="UP001566132"/>
    </source>
</evidence>
<accession>A0ABD1E1C6</accession>
<reference evidence="3 4" key="1">
    <citation type="submission" date="2024-05" db="EMBL/GenBank/DDBJ databases">
        <title>Genetic variation in Jamaican populations of the coffee berry borer (Hypothenemus hampei).</title>
        <authorList>
            <person name="Errbii M."/>
            <person name="Myrie A."/>
        </authorList>
    </citation>
    <scope>NUCLEOTIDE SEQUENCE [LARGE SCALE GENOMIC DNA]</scope>
    <source>
        <strain evidence="3">JA-Hopewell-2020-01-JO</strain>
        <tissue evidence="3">Whole body</tissue>
    </source>
</reference>
<name>A0ABD1E1C6_HYPHA</name>
<evidence type="ECO:0000256" key="1">
    <source>
        <dbReference type="RuleBase" id="RU369002"/>
    </source>
</evidence>
<proteinExistence type="predicted"/>
<dbReference type="InterPro" id="IPR018222">
    <property type="entry name" value="Nuclear_transport_factor_2_euk"/>
</dbReference>